<keyword evidence="6" id="KW-1185">Reference proteome</keyword>
<comment type="similarity">
    <text evidence="1">Belongs to the UDP-glycosyltransferase family.</text>
</comment>
<accession>A0A9Q0G1C5</accession>
<evidence type="ECO:0000256" key="1">
    <source>
        <dbReference type="ARBA" id="ARBA00009995"/>
    </source>
</evidence>
<evidence type="ECO:0000256" key="2">
    <source>
        <dbReference type="ARBA" id="ARBA00022676"/>
    </source>
</evidence>
<dbReference type="CDD" id="cd03784">
    <property type="entry name" value="GT1_Gtf-like"/>
    <property type="match status" value="3"/>
</dbReference>
<dbReference type="GO" id="GO:0080044">
    <property type="term" value="F:quercetin 7-O-glucosyltransferase activity"/>
    <property type="evidence" value="ECO:0007669"/>
    <property type="project" value="TreeGrafter"/>
</dbReference>
<dbReference type="PANTHER" id="PTHR11926:SF774">
    <property type="entry name" value="UDP-GLYCOSYLTRANSFERASE 85A1-RELATED"/>
    <property type="match status" value="1"/>
</dbReference>
<dbReference type="InterPro" id="IPR002213">
    <property type="entry name" value="UDP_glucos_trans"/>
</dbReference>
<proteinExistence type="inferred from homology"/>
<dbReference type="SUPFAM" id="SSF53756">
    <property type="entry name" value="UDP-Glycosyltransferase/glycogen phosphorylase"/>
    <property type="match status" value="3"/>
</dbReference>
<comment type="caution">
    <text evidence="5">The sequence shown here is derived from an EMBL/GenBank/DDBJ whole genome shotgun (WGS) entry which is preliminary data.</text>
</comment>
<dbReference type="Pfam" id="PF00201">
    <property type="entry name" value="UDPGT"/>
    <property type="match status" value="3"/>
</dbReference>
<evidence type="ECO:0000256" key="3">
    <source>
        <dbReference type="ARBA" id="ARBA00022679"/>
    </source>
</evidence>
<dbReference type="OrthoDB" id="5835829at2759"/>
<name>A0A9Q0G1C5_9ROSI</name>
<keyword evidence="2" id="KW-0328">Glycosyltransferase</keyword>
<dbReference type="FunFam" id="3.40.50.2000:FF:000138">
    <property type="entry name" value="Glycosyltransferase"/>
    <property type="match status" value="3"/>
</dbReference>
<evidence type="ECO:0000256" key="4">
    <source>
        <dbReference type="SAM" id="Coils"/>
    </source>
</evidence>
<protein>
    <recommendedName>
        <fullName evidence="7">UDP-glycosyltransferases domain-containing protein</fullName>
    </recommendedName>
</protein>
<dbReference type="GO" id="GO:0080043">
    <property type="term" value="F:quercetin 3-O-glucosyltransferase activity"/>
    <property type="evidence" value="ECO:0007669"/>
    <property type="project" value="TreeGrafter"/>
</dbReference>
<dbReference type="Gene3D" id="3.40.50.2000">
    <property type="entry name" value="Glycogen Phosphorylase B"/>
    <property type="match status" value="6"/>
</dbReference>
<reference evidence="5" key="2">
    <citation type="journal article" date="2023" name="Plants (Basel)">
        <title>Annotation of the Turnera subulata (Passifloraceae) Draft Genome Reveals the S-Locus Evolved after the Divergence of Turneroideae from Passifloroideae in a Stepwise Manner.</title>
        <authorList>
            <person name="Henning P.M."/>
            <person name="Roalson E.H."/>
            <person name="Mir W."/>
            <person name="McCubbin A.G."/>
            <person name="Shore J.S."/>
        </authorList>
    </citation>
    <scope>NUCLEOTIDE SEQUENCE</scope>
    <source>
        <strain evidence="5">F60SS</strain>
    </source>
</reference>
<dbReference type="FunFam" id="3.40.50.2000:FF:000152">
    <property type="entry name" value="Glycosyltransferase"/>
    <property type="match status" value="1"/>
</dbReference>
<feature type="coiled-coil region" evidence="4">
    <location>
        <begin position="1396"/>
        <end position="1423"/>
    </location>
</feature>
<keyword evidence="4" id="KW-0175">Coiled coil</keyword>
<evidence type="ECO:0008006" key="7">
    <source>
        <dbReference type="Google" id="ProtNLM"/>
    </source>
</evidence>
<evidence type="ECO:0000313" key="6">
    <source>
        <dbReference type="Proteomes" id="UP001141552"/>
    </source>
</evidence>
<sequence>MKNSVVPVSLYLLRYKASKQIVPDMEATNVEPTRGTCHVVVMPYPGRGHINPLLNLSNRIAHKRPDFLLTIVLTEEWHGFLTSGNDTQLPANNVVFRTIPNVIPSEVGRGKDWAGFQKAVCTKMEASFEKLLDDQLEQPADVIITDSYMDWLVTVGNRRNIPVASVWTMSATVLSIFHHLDLIEQNNHFPVDLPEQAREIVDYIPGVSPTRLSDFPTVLYRSGGEILYRVLEPMSMLSKSQYLLFTSVYELEAPVIDVLKTKYPFPLYSVAASIPCLDHKDATDQPLPEYLEWLNSQPESSVIYISTGSFHSVSSAQMNEIVAGVEDSGVRFLWVSRGDTIPLKDGYSDRGRVVSWCDQLRVLCNPAVGGFWTHCGWNSTLEGVYAGVPMLTAPIFWDQPPNCKKIVEDWKIGWRLRSEVGDDNLVTREDISKLVQRFMDQESNEVIEMKKRCRELQKICRGAIAKGQSSDKDLDSFIRDISRGQVEQRLQVLFYLYIIWEECISLQQPPSWNPGSHLTHLSASSLLLYFQFTTETINLILPNSSDMESPNIGTMDACHVVLMPYPGRGHINPMLNLSKLISHKRPDFLLTIVLTEEWHGFIRPESMPLPANVLFRTIPNVIPSELERAKDFHGFLKAVGTKMEGPFEQILNQLEQPPDVIVADSFMNWVVNVGNRRNIPVASLWPMSATVFSIFHNFELLLQNNHFPVELQEQWRETVDYIPGISSTRLGDFPTIFYGSDRELLYQPLYSLSLVSQAHYLMFTSVYELEAPVIDGLKTKFHFPVYSIGAALPCLDNRDASPVVNDTNQQVPAEYLEWLNSQPESSVLYISMGSFLSVSSAQMEEIVAGVEESGVRFLWVSRGGTIAFEDGYGDRGRLVPWCDQLRVLCNPAVGGFWTHCGWNSTLEAVYAGVPMLTAPIFWDQPPNGKMIVEDWKIGWRLKTKVEDDNLVTREEISKLVQRFMDQESDERGDPILDMTTTAKVEPTRACHVVAMPYPGRGHVNPMMNLCKLISSKRPDFRLTFVVTEEWLGFIGSDDKPENVRFATIPNVIPSERGRAKDFPGFVEAVNTKLEAPFEQLLDLLQPPADAIIADTFLGWMPGFGNRRRIPVASLWTMPATVFSVLHHVDLLVQNNHFPVKLADRGEELVDYIPGVPVTRLADLPTILFTANEGEQRTLRVALECVRRVSKAQYLLCTSVYELEAAVIDSLQEQLHFSVYTVGPTIPYLDIKENSSVVTSNGNMPPYIEWLNSQPEGSVLYISMGSYLSISRAQMDEIVAGVQSSGVKFLWVSREETTPFEEGIGGVGLVVPWCDQLRVLCHPAVGGFWTHCGWNSTLEAVFAGVPMLTSPLFADQVPNSKRIVEDWKIGWRALKRAPGVENLVRREEIAELVRSFMDQKNGEASEMRERAKELKETCRAAIAKGGSSDTNLDYFIKDISQVQA</sequence>
<dbReference type="Proteomes" id="UP001141552">
    <property type="component" value="Unassembled WGS sequence"/>
</dbReference>
<reference evidence="5" key="1">
    <citation type="submission" date="2022-02" db="EMBL/GenBank/DDBJ databases">
        <authorList>
            <person name="Henning P.M."/>
            <person name="McCubbin A.G."/>
            <person name="Shore J.S."/>
        </authorList>
    </citation>
    <scope>NUCLEOTIDE SEQUENCE</scope>
    <source>
        <strain evidence="5">F60SS</strain>
        <tissue evidence="5">Leaves</tissue>
    </source>
</reference>
<dbReference type="PANTHER" id="PTHR11926">
    <property type="entry name" value="GLUCOSYL/GLUCURONOSYL TRANSFERASES"/>
    <property type="match status" value="1"/>
</dbReference>
<keyword evidence="3" id="KW-0808">Transferase</keyword>
<gene>
    <name evidence="5" type="ORF">Tsubulata_000404</name>
</gene>
<dbReference type="EMBL" id="JAKUCV010003031">
    <property type="protein sequence ID" value="KAJ4840485.1"/>
    <property type="molecule type" value="Genomic_DNA"/>
</dbReference>
<organism evidence="5 6">
    <name type="scientific">Turnera subulata</name>
    <dbReference type="NCBI Taxonomy" id="218843"/>
    <lineage>
        <taxon>Eukaryota</taxon>
        <taxon>Viridiplantae</taxon>
        <taxon>Streptophyta</taxon>
        <taxon>Embryophyta</taxon>
        <taxon>Tracheophyta</taxon>
        <taxon>Spermatophyta</taxon>
        <taxon>Magnoliopsida</taxon>
        <taxon>eudicotyledons</taxon>
        <taxon>Gunneridae</taxon>
        <taxon>Pentapetalae</taxon>
        <taxon>rosids</taxon>
        <taxon>fabids</taxon>
        <taxon>Malpighiales</taxon>
        <taxon>Passifloraceae</taxon>
        <taxon>Turnera</taxon>
    </lineage>
</organism>
<evidence type="ECO:0000313" key="5">
    <source>
        <dbReference type="EMBL" id="KAJ4840485.1"/>
    </source>
</evidence>